<dbReference type="OrthoDB" id="6137595at2759"/>
<dbReference type="InterPro" id="IPR011333">
    <property type="entry name" value="SKP1/BTB/POZ_sf"/>
</dbReference>
<dbReference type="EMBL" id="CACVKT020008734">
    <property type="protein sequence ID" value="CAC5417260.1"/>
    <property type="molecule type" value="Genomic_DNA"/>
</dbReference>
<keyword evidence="4" id="KW-1185">Reference proteome</keyword>
<dbReference type="AlphaFoldDB" id="A0A6J8EA19"/>
<evidence type="ECO:0000313" key="3">
    <source>
        <dbReference type="EMBL" id="CAC5417260.1"/>
    </source>
</evidence>
<dbReference type="PANTHER" id="PTHR24410">
    <property type="entry name" value="HL07962P-RELATED"/>
    <property type="match status" value="1"/>
</dbReference>
<dbReference type="Proteomes" id="UP000507470">
    <property type="component" value="Unassembled WGS sequence"/>
</dbReference>
<reference evidence="3 4" key="1">
    <citation type="submission" date="2020-06" db="EMBL/GenBank/DDBJ databases">
        <authorList>
            <person name="Li R."/>
            <person name="Bekaert M."/>
        </authorList>
    </citation>
    <scope>NUCLEOTIDE SEQUENCE [LARGE SCALE GENOMIC DNA]</scope>
    <source>
        <strain evidence="4">wild</strain>
    </source>
</reference>
<feature type="compositionally biased region" description="Low complexity" evidence="1">
    <location>
        <begin position="64"/>
        <end position="73"/>
    </location>
</feature>
<evidence type="ECO:0000313" key="4">
    <source>
        <dbReference type="Proteomes" id="UP000507470"/>
    </source>
</evidence>
<protein>
    <recommendedName>
        <fullName evidence="2">BTB domain-containing protein</fullName>
    </recommendedName>
</protein>
<gene>
    <name evidence="3" type="ORF">MCOR_49787</name>
</gene>
<evidence type="ECO:0000259" key="2">
    <source>
        <dbReference type="Pfam" id="PF00651"/>
    </source>
</evidence>
<name>A0A6J8EA19_MYTCO</name>
<dbReference type="InterPro" id="IPR051481">
    <property type="entry name" value="BTB-POZ/Galectin-3-binding"/>
</dbReference>
<proteinExistence type="predicted"/>
<feature type="domain" description="BTB" evidence="2">
    <location>
        <begin position="142"/>
        <end position="205"/>
    </location>
</feature>
<dbReference type="InterPro" id="IPR000210">
    <property type="entry name" value="BTB/POZ_dom"/>
</dbReference>
<evidence type="ECO:0000256" key="1">
    <source>
        <dbReference type="SAM" id="MobiDB-lite"/>
    </source>
</evidence>
<dbReference type="PANTHER" id="PTHR24410:SF23">
    <property type="entry name" value="BTB DOMAIN-CONTAINING PROTEIN-RELATED"/>
    <property type="match status" value="1"/>
</dbReference>
<feature type="compositionally biased region" description="Polar residues" evidence="1">
    <location>
        <begin position="38"/>
        <end position="53"/>
    </location>
</feature>
<feature type="compositionally biased region" description="Acidic residues" evidence="1">
    <location>
        <begin position="76"/>
        <end position="86"/>
    </location>
</feature>
<organism evidence="3 4">
    <name type="scientific">Mytilus coruscus</name>
    <name type="common">Sea mussel</name>
    <dbReference type="NCBI Taxonomy" id="42192"/>
    <lineage>
        <taxon>Eukaryota</taxon>
        <taxon>Metazoa</taxon>
        <taxon>Spiralia</taxon>
        <taxon>Lophotrochozoa</taxon>
        <taxon>Mollusca</taxon>
        <taxon>Bivalvia</taxon>
        <taxon>Autobranchia</taxon>
        <taxon>Pteriomorphia</taxon>
        <taxon>Mytilida</taxon>
        <taxon>Mytiloidea</taxon>
        <taxon>Mytilidae</taxon>
        <taxon>Mytilinae</taxon>
        <taxon>Mytilus</taxon>
    </lineage>
</organism>
<sequence length="270" mass="30513">MALFTGISKCQILAEEKANLLSLDSEIEDFSSGYDSPEYSSDQDTKRNCSNRLQIDPSSDDSDFSSGESTTFDYSSSEDDEMCNDNDIDSIESMKVTSVQTLIDSIQYILSMPDLCDVMLFFVMFLKHSKEAMKQKKKTKHNQPDQSNRLTIIIDNYDADIFRTFLLFVHCGSIVMEPSTVTGLLCLATEFDIPDLRNACWEFIERCLSLQAFSSLLMKETVFYGDHKAAQKLRLKILRISTKTSSTSSTVLRDSRITEQDSSTSIETLV</sequence>
<dbReference type="SUPFAM" id="SSF54695">
    <property type="entry name" value="POZ domain"/>
    <property type="match status" value="1"/>
</dbReference>
<accession>A0A6J8EA19</accession>
<dbReference type="Gene3D" id="3.30.710.10">
    <property type="entry name" value="Potassium Channel Kv1.1, Chain A"/>
    <property type="match status" value="1"/>
</dbReference>
<dbReference type="Pfam" id="PF00651">
    <property type="entry name" value="BTB"/>
    <property type="match status" value="1"/>
</dbReference>
<feature type="region of interest" description="Disordered" evidence="1">
    <location>
        <begin position="31"/>
        <end position="86"/>
    </location>
</feature>